<evidence type="ECO:0000313" key="1">
    <source>
        <dbReference type="EMBL" id="MBT8764832.1"/>
    </source>
</evidence>
<dbReference type="EMBL" id="JAGTIS010000001">
    <property type="protein sequence ID" value="MBT8764832.1"/>
    <property type="molecule type" value="Genomic_DNA"/>
</dbReference>
<gene>
    <name evidence="1" type="ORF">J7302_01545</name>
</gene>
<protein>
    <recommendedName>
        <fullName evidence="3">DUF1571 domain-containing protein</fullName>
    </recommendedName>
</protein>
<accession>A0ABS5XAW5</accession>
<evidence type="ECO:0000313" key="2">
    <source>
        <dbReference type="Proteomes" id="UP001519667"/>
    </source>
</evidence>
<sequence>MADPLADAVIRFQELSTYKATVRSMAADGERQVIRYFFRKPGWVRMEFAEPHRGVVLIYDPEARRIRLWPFGLNHALVLPLAPDNPLMRSPRGHRVDRSDVGALLDTLVALRARGNVVALGAADVSGHPAVGIEIVGAASISVAGVHRFQVWLAHDSLFPLRVKSFDAENKLMETVDLTDVAIGIRFSENFFTP</sequence>
<proteinExistence type="predicted"/>
<reference evidence="1 2" key="1">
    <citation type="submission" date="2021-04" db="EMBL/GenBank/DDBJ databases">
        <title>Pseudomonas boanensis sp. nov., a bacterium isolated from river water used for household purposes in Boane District, Mozambique.</title>
        <authorList>
            <person name="Nicklasson M."/>
            <person name="Martin-Rodriguez A.J."/>
            <person name="Thorell K."/>
            <person name="Neves L."/>
            <person name="Mussagy A."/>
            <person name="Rydberg H.A."/>
            <person name="Hernroth B."/>
            <person name="Svensson-Stadler L."/>
            <person name="Sjoling A."/>
        </authorList>
    </citation>
    <scope>NUCLEOTIDE SEQUENCE [LARGE SCALE GENOMIC DNA]</scope>
    <source>
        <strain evidence="1 2">DB1</strain>
    </source>
</reference>
<keyword evidence="2" id="KW-1185">Reference proteome</keyword>
<organism evidence="1 2">
    <name type="scientific">Metapseudomonas boanensis</name>
    <dbReference type="NCBI Taxonomy" id="2822138"/>
    <lineage>
        <taxon>Bacteria</taxon>
        <taxon>Pseudomonadati</taxon>
        <taxon>Pseudomonadota</taxon>
        <taxon>Gammaproteobacteria</taxon>
        <taxon>Pseudomonadales</taxon>
        <taxon>Pseudomonadaceae</taxon>
        <taxon>Metapseudomonas</taxon>
    </lineage>
</organism>
<evidence type="ECO:0008006" key="3">
    <source>
        <dbReference type="Google" id="ProtNLM"/>
    </source>
</evidence>
<dbReference type="Proteomes" id="UP001519667">
    <property type="component" value="Unassembled WGS sequence"/>
</dbReference>
<comment type="caution">
    <text evidence="1">The sequence shown here is derived from an EMBL/GenBank/DDBJ whole genome shotgun (WGS) entry which is preliminary data.</text>
</comment>
<name>A0ABS5XAW5_9GAMM</name>
<dbReference type="Gene3D" id="2.50.20.10">
    <property type="entry name" value="Lipoprotein localisation LolA/LolB/LppX"/>
    <property type="match status" value="1"/>
</dbReference>